<evidence type="ECO:0000256" key="1">
    <source>
        <dbReference type="ARBA" id="ARBA00022741"/>
    </source>
</evidence>
<dbReference type="EMBL" id="UINC01021623">
    <property type="protein sequence ID" value="SVA89557.1"/>
    <property type="molecule type" value="Genomic_DNA"/>
</dbReference>
<dbReference type="SUPFAM" id="SSF54285">
    <property type="entry name" value="MoaD/ThiS"/>
    <property type="match status" value="1"/>
</dbReference>
<reference evidence="3" key="1">
    <citation type="submission" date="2018-05" db="EMBL/GenBank/DDBJ databases">
        <authorList>
            <person name="Lanie J.A."/>
            <person name="Ng W.-L."/>
            <person name="Kazmierczak K.M."/>
            <person name="Andrzejewski T.M."/>
            <person name="Davidsen T.M."/>
            <person name="Wayne K.J."/>
            <person name="Tettelin H."/>
            <person name="Glass J.I."/>
            <person name="Rusch D."/>
            <person name="Podicherti R."/>
            <person name="Tsui H.-C.T."/>
            <person name="Winkler M.E."/>
        </authorList>
    </citation>
    <scope>NUCLEOTIDE SEQUENCE</scope>
</reference>
<organism evidence="3">
    <name type="scientific">marine metagenome</name>
    <dbReference type="NCBI Taxonomy" id="408172"/>
    <lineage>
        <taxon>unclassified sequences</taxon>
        <taxon>metagenomes</taxon>
        <taxon>ecological metagenomes</taxon>
    </lineage>
</organism>
<evidence type="ECO:0000313" key="3">
    <source>
        <dbReference type="EMBL" id="SVA89557.1"/>
    </source>
</evidence>
<dbReference type="InterPro" id="IPR012675">
    <property type="entry name" value="Beta-grasp_dom_sf"/>
</dbReference>
<dbReference type="PANTHER" id="PTHR33359:SF1">
    <property type="entry name" value="MOLYBDOPTERIN SYNTHASE SULFUR CARRIER SUBUNIT"/>
    <property type="match status" value="1"/>
</dbReference>
<feature type="region of interest" description="Disordered" evidence="2">
    <location>
        <begin position="63"/>
        <end position="82"/>
    </location>
</feature>
<dbReference type="GO" id="GO:1990133">
    <property type="term" value="C:molybdopterin adenylyltransferase complex"/>
    <property type="evidence" value="ECO:0007669"/>
    <property type="project" value="TreeGrafter"/>
</dbReference>
<dbReference type="GO" id="GO:0000166">
    <property type="term" value="F:nucleotide binding"/>
    <property type="evidence" value="ECO:0007669"/>
    <property type="project" value="UniProtKB-KW"/>
</dbReference>
<dbReference type="CDD" id="cd00754">
    <property type="entry name" value="Ubl_MoaD"/>
    <property type="match status" value="1"/>
</dbReference>
<dbReference type="GO" id="GO:0006777">
    <property type="term" value="P:Mo-molybdopterin cofactor biosynthetic process"/>
    <property type="evidence" value="ECO:0007669"/>
    <property type="project" value="InterPro"/>
</dbReference>
<dbReference type="AlphaFoldDB" id="A0A381ZLG1"/>
<gene>
    <name evidence="3" type="ORF">METZ01_LOCUS142411</name>
</gene>
<dbReference type="UniPathway" id="UPA00344"/>
<keyword evidence="1" id="KW-0547">Nucleotide-binding</keyword>
<sequence>VRLTVQYYALYRERTGVRYDVFDLKEDSLVSDMLTAVRTRYPDLAPVTVTILVAVNEEYAEKSQPLSPGDSIALIPPVSGGN</sequence>
<accession>A0A381ZLG1</accession>
<protein>
    <recommendedName>
        <fullName evidence="4">Molybdopterin synthase sulfur carrier subunit</fullName>
    </recommendedName>
</protein>
<dbReference type="InterPro" id="IPR003749">
    <property type="entry name" value="ThiS/MoaD-like"/>
</dbReference>
<dbReference type="PANTHER" id="PTHR33359">
    <property type="entry name" value="MOLYBDOPTERIN SYNTHASE SULFUR CARRIER SUBUNIT"/>
    <property type="match status" value="1"/>
</dbReference>
<dbReference type="InterPro" id="IPR016155">
    <property type="entry name" value="Mopterin_synth/thiamin_S_b"/>
</dbReference>
<dbReference type="Pfam" id="PF02597">
    <property type="entry name" value="ThiS"/>
    <property type="match status" value="1"/>
</dbReference>
<dbReference type="Gene3D" id="3.10.20.30">
    <property type="match status" value="1"/>
</dbReference>
<evidence type="ECO:0000256" key="2">
    <source>
        <dbReference type="SAM" id="MobiDB-lite"/>
    </source>
</evidence>
<proteinExistence type="predicted"/>
<name>A0A381ZLG1_9ZZZZ</name>
<dbReference type="InterPro" id="IPR044672">
    <property type="entry name" value="MOCS2A"/>
</dbReference>
<feature type="non-terminal residue" evidence="3">
    <location>
        <position position="1"/>
    </location>
</feature>
<evidence type="ECO:0008006" key="4">
    <source>
        <dbReference type="Google" id="ProtNLM"/>
    </source>
</evidence>